<dbReference type="AlphaFoldDB" id="A0A0E9N5T4"/>
<gene>
    <name evidence="2" type="ORF">FPE01S_03_07440</name>
</gene>
<dbReference type="STRING" id="1220578.FPE01S_03_07440"/>
<protein>
    <recommendedName>
        <fullName evidence="4">Outer membrane protein beta-barrel domain-containing protein</fullName>
    </recommendedName>
</protein>
<name>A0A0E9N5T4_9BACT</name>
<evidence type="ECO:0008006" key="4">
    <source>
        <dbReference type="Google" id="ProtNLM"/>
    </source>
</evidence>
<evidence type="ECO:0000256" key="1">
    <source>
        <dbReference type="SAM" id="SignalP"/>
    </source>
</evidence>
<reference evidence="2 3" key="1">
    <citation type="submission" date="2015-04" db="EMBL/GenBank/DDBJ databases">
        <title>Whole genome shotgun sequence of Flavihumibacter petaseus NBRC 106054.</title>
        <authorList>
            <person name="Miyazawa S."/>
            <person name="Hosoyama A."/>
            <person name="Hashimoto M."/>
            <person name="Noguchi M."/>
            <person name="Tsuchikane K."/>
            <person name="Ohji S."/>
            <person name="Yamazoe A."/>
            <person name="Ichikawa N."/>
            <person name="Kimura A."/>
            <person name="Fujita N."/>
        </authorList>
    </citation>
    <scope>NUCLEOTIDE SEQUENCE [LARGE SCALE GENOMIC DNA]</scope>
    <source>
        <strain evidence="2 3">NBRC 106054</strain>
    </source>
</reference>
<proteinExistence type="predicted"/>
<evidence type="ECO:0000313" key="3">
    <source>
        <dbReference type="Proteomes" id="UP000033121"/>
    </source>
</evidence>
<feature type="chain" id="PRO_5002430064" description="Outer membrane protein beta-barrel domain-containing protein" evidence="1">
    <location>
        <begin position="22"/>
        <end position="181"/>
    </location>
</feature>
<keyword evidence="3" id="KW-1185">Reference proteome</keyword>
<sequence>MHYRYLLVIALTAFANSGARAQVKQPEQMTQQIHNAPPAFPKITGYVGIMHPIVAFSKDEPHYNFDGAYVVGLPCGINLWKSNAVGFSMEFVPLIKASGGASKMNNFIFHPGALFRLGHGFVLATRAAFETSGRYGFTPVLNKTVVKRANSSYYLALPVPVRFGNEQPTSVSIGFQFGIAF</sequence>
<feature type="signal peptide" evidence="1">
    <location>
        <begin position="1"/>
        <end position="21"/>
    </location>
</feature>
<comment type="caution">
    <text evidence="2">The sequence shown here is derived from an EMBL/GenBank/DDBJ whole genome shotgun (WGS) entry which is preliminary data.</text>
</comment>
<dbReference type="Proteomes" id="UP000033121">
    <property type="component" value="Unassembled WGS sequence"/>
</dbReference>
<dbReference type="EMBL" id="BBWV01000003">
    <property type="protein sequence ID" value="GAO44705.1"/>
    <property type="molecule type" value="Genomic_DNA"/>
</dbReference>
<evidence type="ECO:0000313" key="2">
    <source>
        <dbReference type="EMBL" id="GAO44705.1"/>
    </source>
</evidence>
<keyword evidence="1" id="KW-0732">Signal</keyword>
<organism evidence="2 3">
    <name type="scientific">Flavihumibacter petaseus NBRC 106054</name>
    <dbReference type="NCBI Taxonomy" id="1220578"/>
    <lineage>
        <taxon>Bacteria</taxon>
        <taxon>Pseudomonadati</taxon>
        <taxon>Bacteroidota</taxon>
        <taxon>Chitinophagia</taxon>
        <taxon>Chitinophagales</taxon>
        <taxon>Chitinophagaceae</taxon>
        <taxon>Flavihumibacter</taxon>
    </lineage>
</organism>
<accession>A0A0E9N5T4</accession>